<feature type="transmembrane region" description="Helical" evidence="6">
    <location>
        <begin position="344"/>
        <end position="367"/>
    </location>
</feature>
<comment type="caution">
    <text evidence="7">The sequence shown here is derived from an EMBL/GenBank/DDBJ whole genome shotgun (WGS) entry which is preliminary data.</text>
</comment>
<evidence type="ECO:0000256" key="3">
    <source>
        <dbReference type="ARBA" id="ARBA00022692"/>
    </source>
</evidence>
<organism evidence="7 8">
    <name type="scientific">Tepidimonas taiwanensis</name>
    <dbReference type="NCBI Taxonomy" id="307486"/>
    <lineage>
        <taxon>Bacteria</taxon>
        <taxon>Pseudomonadati</taxon>
        <taxon>Pseudomonadota</taxon>
        <taxon>Betaproteobacteria</taxon>
        <taxon>Burkholderiales</taxon>
        <taxon>Tepidimonas</taxon>
    </lineage>
</organism>
<keyword evidence="8" id="KW-1185">Reference proteome</keyword>
<evidence type="ECO:0000256" key="6">
    <source>
        <dbReference type="SAM" id="Phobius"/>
    </source>
</evidence>
<name>A0A554XD75_9BURK</name>
<dbReference type="RefSeq" id="WP_043701912.1">
    <property type="nucleotide sequence ID" value="NZ_CP083911.1"/>
</dbReference>
<feature type="transmembrane region" description="Helical" evidence="6">
    <location>
        <begin position="311"/>
        <end position="332"/>
    </location>
</feature>
<evidence type="ECO:0000256" key="1">
    <source>
        <dbReference type="ARBA" id="ARBA00004651"/>
    </source>
</evidence>
<keyword evidence="2" id="KW-1003">Cell membrane</keyword>
<evidence type="ECO:0000313" key="8">
    <source>
        <dbReference type="Proteomes" id="UP000317763"/>
    </source>
</evidence>
<keyword evidence="3 6" id="KW-0812">Transmembrane</keyword>
<dbReference type="PANTHER" id="PTHR33529:SF2">
    <property type="entry name" value="LIPOPOLYSACCHARIDE EXPORT SYSTEM PERMEASE PROTEIN LPTG"/>
    <property type="match status" value="1"/>
</dbReference>
<feature type="transmembrane region" description="Helical" evidence="6">
    <location>
        <begin position="12"/>
        <end position="33"/>
    </location>
</feature>
<sequence length="369" mass="40968">MRIVRRLIYGEIAAAVVFVLLAFLALFSFFDLIDELSHLGRPSLTRAGASYGIDDALLTVALLLPSRTYELMPIAVLIGTVYALARLARDSEFTILRTSGLGPARALRLVAALGAVFAVVTFLIGDYVAPVAERYGQLHKAQYRGAISIGQTGAWLRERGDGTHTAVNVRALAPDGTLRGVRLFVFDEQGRVRETLRAASGTIDPDAGVWRLQGVERQRLDDPQQAPREALPTFDWPSTLTADMLHVALLKPERMRTLDLFQYVQHLQANAQNAQRYEIEFWRKLLYPLSCIVMVVLALPFAYLHFRDQGLSAYVFAGVMIGISFFLINTIFGHIGNLQGWQPWLAAGAPSALYLLLSLLAFGWLVLRR</sequence>
<reference evidence="7 8" key="1">
    <citation type="submission" date="2019-07" db="EMBL/GenBank/DDBJ databases">
        <title>Tepidimonas taiwanensis I1-1 draft genome.</title>
        <authorList>
            <person name="Da Costa M.S."/>
            <person name="Froufe H.J.C."/>
            <person name="Egas C."/>
            <person name="Albuquerque L."/>
        </authorList>
    </citation>
    <scope>NUCLEOTIDE SEQUENCE [LARGE SCALE GENOMIC DNA]</scope>
    <source>
        <strain evidence="7 8">I1-1</strain>
    </source>
</reference>
<evidence type="ECO:0000313" key="7">
    <source>
        <dbReference type="EMBL" id="TSE33791.1"/>
    </source>
</evidence>
<gene>
    <name evidence="7" type="primary">lptG</name>
    <name evidence="7" type="ORF">Ttaiw_00364</name>
</gene>
<dbReference type="EMBL" id="VJOM01000002">
    <property type="protein sequence ID" value="TSE33791.1"/>
    <property type="molecule type" value="Genomic_DNA"/>
</dbReference>
<dbReference type="InterPro" id="IPR005495">
    <property type="entry name" value="LptG/LptF_permease"/>
</dbReference>
<feature type="transmembrane region" description="Helical" evidence="6">
    <location>
        <begin position="71"/>
        <end position="88"/>
    </location>
</feature>
<evidence type="ECO:0000256" key="4">
    <source>
        <dbReference type="ARBA" id="ARBA00022989"/>
    </source>
</evidence>
<accession>A0A554XD75</accession>
<dbReference type="NCBIfam" id="TIGR04408">
    <property type="entry name" value="LptG_lptG"/>
    <property type="match status" value="1"/>
</dbReference>
<dbReference type="PANTHER" id="PTHR33529">
    <property type="entry name" value="SLR0882 PROTEIN-RELATED"/>
    <property type="match status" value="1"/>
</dbReference>
<dbReference type="AlphaFoldDB" id="A0A554XD75"/>
<dbReference type="GO" id="GO:0055085">
    <property type="term" value="P:transmembrane transport"/>
    <property type="evidence" value="ECO:0007669"/>
    <property type="project" value="InterPro"/>
</dbReference>
<feature type="transmembrane region" description="Helical" evidence="6">
    <location>
        <begin position="285"/>
        <end position="304"/>
    </location>
</feature>
<dbReference type="Proteomes" id="UP000317763">
    <property type="component" value="Unassembled WGS sequence"/>
</dbReference>
<evidence type="ECO:0000256" key="5">
    <source>
        <dbReference type="ARBA" id="ARBA00023136"/>
    </source>
</evidence>
<dbReference type="InterPro" id="IPR030923">
    <property type="entry name" value="LptG"/>
</dbReference>
<dbReference type="GO" id="GO:0043190">
    <property type="term" value="C:ATP-binding cassette (ABC) transporter complex"/>
    <property type="evidence" value="ECO:0007669"/>
    <property type="project" value="InterPro"/>
</dbReference>
<feature type="transmembrane region" description="Helical" evidence="6">
    <location>
        <begin position="109"/>
        <end position="129"/>
    </location>
</feature>
<dbReference type="Pfam" id="PF03739">
    <property type="entry name" value="LptF_LptG"/>
    <property type="match status" value="1"/>
</dbReference>
<keyword evidence="4 6" id="KW-1133">Transmembrane helix</keyword>
<protein>
    <submittedName>
        <fullName evidence="7">Lipopolysaccharide export system permease protein LptG</fullName>
    </submittedName>
</protein>
<evidence type="ECO:0000256" key="2">
    <source>
        <dbReference type="ARBA" id="ARBA00022475"/>
    </source>
</evidence>
<comment type="subcellular location">
    <subcellularLocation>
        <location evidence="1">Cell membrane</location>
        <topology evidence="1">Multi-pass membrane protein</topology>
    </subcellularLocation>
</comment>
<dbReference type="STRING" id="307486.GCA_000807215_02142"/>
<keyword evidence="5 6" id="KW-0472">Membrane</keyword>
<dbReference type="GO" id="GO:0015920">
    <property type="term" value="P:lipopolysaccharide transport"/>
    <property type="evidence" value="ECO:0007669"/>
    <property type="project" value="TreeGrafter"/>
</dbReference>
<proteinExistence type="predicted"/>
<dbReference type="OrthoDB" id="9776227at2"/>